<dbReference type="EMBL" id="CM042048">
    <property type="protein sequence ID" value="KAI3757817.1"/>
    <property type="molecule type" value="Genomic_DNA"/>
</dbReference>
<reference evidence="2" key="1">
    <citation type="journal article" date="2022" name="Mol. Ecol. Resour.">
        <title>The genomes of chicory, endive, great burdock and yacon provide insights into Asteraceae palaeo-polyploidization history and plant inulin production.</title>
        <authorList>
            <person name="Fan W."/>
            <person name="Wang S."/>
            <person name="Wang H."/>
            <person name="Wang A."/>
            <person name="Jiang F."/>
            <person name="Liu H."/>
            <person name="Zhao H."/>
            <person name="Xu D."/>
            <person name="Zhang Y."/>
        </authorList>
    </citation>
    <scope>NUCLEOTIDE SEQUENCE [LARGE SCALE GENOMIC DNA]</scope>
    <source>
        <strain evidence="2">cv. Niubang</strain>
    </source>
</reference>
<dbReference type="Proteomes" id="UP001055879">
    <property type="component" value="Linkage Group LG02"/>
</dbReference>
<sequence>MATAKATAKGPSRIRQSTTTTTAQRTQQTPLTDPDLRPLLSNISSTLRYSYSHRRPWFELIDRSTFSRPETLSEATSRIRKNFSYFRINYAAIIALVLAFSLLSHPFPLFFLVSLIASWLYFYLFRPADQPVFLFDRTFSDREVLGILIVSTIVIVFLTGLVSMMISSLVFGLGITCVHGAFRVPQDVFVEDQEPSSSAGFLSFLAAAAVAPAPAPARPRV</sequence>
<proteinExistence type="predicted"/>
<organism evidence="1 2">
    <name type="scientific">Arctium lappa</name>
    <name type="common">Greater burdock</name>
    <name type="synonym">Lappa major</name>
    <dbReference type="NCBI Taxonomy" id="4217"/>
    <lineage>
        <taxon>Eukaryota</taxon>
        <taxon>Viridiplantae</taxon>
        <taxon>Streptophyta</taxon>
        <taxon>Embryophyta</taxon>
        <taxon>Tracheophyta</taxon>
        <taxon>Spermatophyta</taxon>
        <taxon>Magnoliopsida</taxon>
        <taxon>eudicotyledons</taxon>
        <taxon>Gunneridae</taxon>
        <taxon>Pentapetalae</taxon>
        <taxon>asterids</taxon>
        <taxon>campanulids</taxon>
        <taxon>Asterales</taxon>
        <taxon>Asteraceae</taxon>
        <taxon>Carduoideae</taxon>
        <taxon>Cardueae</taxon>
        <taxon>Arctiinae</taxon>
        <taxon>Arctium</taxon>
    </lineage>
</organism>
<evidence type="ECO:0000313" key="1">
    <source>
        <dbReference type="EMBL" id="KAI3757817.1"/>
    </source>
</evidence>
<keyword evidence="2" id="KW-1185">Reference proteome</keyword>
<reference evidence="1 2" key="2">
    <citation type="journal article" date="2022" name="Mol. Ecol. Resour.">
        <title>The genomes of chicory, endive, great burdock and yacon provide insights into Asteraceae paleo-polyploidization history and plant inulin production.</title>
        <authorList>
            <person name="Fan W."/>
            <person name="Wang S."/>
            <person name="Wang H."/>
            <person name="Wang A."/>
            <person name="Jiang F."/>
            <person name="Liu H."/>
            <person name="Zhao H."/>
            <person name="Xu D."/>
            <person name="Zhang Y."/>
        </authorList>
    </citation>
    <scope>NUCLEOTIDE SEQUENCE [LARGE SCALE GENOMIC DNA]</scope>
    <source>
        <strain evidence="2">cv. Niubang</strain>
    </source>
</reference>
<gene>
    <name evidence="1" type="ORF">L6452_05360</name>
</gene>
<protein>
    <submittedName>
        <fullName evidence="1">Uncharacterized protein</fullName>
    </submittedName>
</protein>
<name>A0ACB9EG71_ARCLA</name>
<accession>A0ACB9EG71</accession>
<comment type="caution">
    <text evidence="1">The sequence shown here is derived from an EMBL/GenBank/DDBJ whole genome shotgun (WGS) entry which is preliminary data.</text>
</comment>
<evidence type="ECO:0000313" key="2">
    <source>
        <dbReference type="Proteomes" id="UP001055879"/>
    </source>
</evidence>